<dbReference type="OrthoDB" id="372159at2759"/>
<sequence length="354" mass="41474">MKFLFLSFVYYFIILQISSQFFLKNHPNSTKLKSINYRYNVIKGKRCVRLVKVNVYRGILKNVIKPLKNKQFQKYCLFRSLTRVCVSLSSGFSLNARISLFRKNINSLVLTKLLVNNEILIKILRIGWLCKLSSIVNKNFKLCRYLSTIFYIISIYIDIFSTFNMSADSYIYYILNSLSSIMKNLSIMTYTSIRSSTNLYISQMLSNKNWNGIKKTDQEHVNLNNIQDNKNDSNWNIISIDNETGTFNKKEKNNEILSSDSFIKNKTQIENINNKIKDNLYTLENKQIFTIGDVSVITELFSSIVDLLTVIFLSKATNFIKHNLYFYIFLSSCHLFFSYKELHYLLASKNELNK</sequence>
<name>A0A113S1H3_PLABE</name>
<keyword evidence="1" id="KW-0812">Transmembrane</keyword>
<evidence type="ECO:0000313" key="11">
    <source>
        <dbReference type="Proteomes" id="UP000516480"/>
    </source>
</evidence>
<evidence type="ECO:0000313" key="2">
    <source>
        <dbReference type="EMBL" id="CXI64095.1"/>
    </source>
</evidence>
<organism evidence="2 7">
    <name type="scientific">Plasmodium berghei</name>
    <dbReference type="NCBI Taxonomy" id="5821"/>
    <lineage>
        <taxon>Eukaryota</taxon>
        <taxon>Sar</taxon>
        <taxon>Alveolata</taxon>
        <taxon>Apicomplexa</taxon>
        <taxon>Aconoidasida</taxon>
        <taxon>Haemosporida</taxon>
        <taxon>Plasmodiidae</taxon>
        <taxon>Plasmodium</taxon>
        <taxon>Plasmodium (Vinckeia)</taxon>
    </lineage>
</organism>
<keyword evidence="1" id="KW-0472">Membrane</keyword>
<feature type="transmembrane region" description="Helical" evidence="1">
    <location>
        <begin position="142"/>
        <end position="164"/>
    </location>
</feature>
<evidence type="ECO:0000313" key="8">
    <source>
        <dbReference type="Proteomes" id="UP000219860"/>
    </source>
</evidence>
<dbReference type="Proteomes" id="UP000069549">
    <property type="component" value="Chromosome 11"/>
</dbReference>
<feature type="transmembrane region" description="Helical" evidence="1">
    <location>
        <begin position="6"/>
        <end position="23"/>
    </location>
</feature>
<evidence type="ECO:0000313" key="7">
    <source>
        <dbReference type="Proteomes" id="UP000069549"/>
    </source>
</evidence>
<evidence type="ECO:0000313" key="4">
    <source>
        <dbReference type="EMBL" id="SCN26806.1"/>
    </source>
</evidence>
<dbReference type="Proteomes" id="UP000220214">
    <property type="component" value="Chromosome 11"/>
</dbReference>
<evidence type="ECO:0000313" key="3">
    <source>
        <dbReference type="EMBL" id="SCM23852.1"/>
    </source>
</evidence>
<dbReference type="AlphaFoldDB" id="A0A113S1H3"/>
<protein>
    <submittedName>
        <fullName evidence="2">Uncharacterized protein</fullName>
    </submittedName>
</protein>
<reference evidence="2 7" key="1">
    <citation type="submission" date="2016-02" db="EMBL/GenBank/DDBJ databases">
        <authorList>
            <consortium name="Pathogen Informatics"/>
        </authorList>
    </citation>
    <scope>NUCLEOTIDE SEQUENCE [LARGE SCALE GENOMIC DNA]</scope>
    <source>
        <strain evidence="2 7">K173</strain>
        <strain evidence="3 11">NK65 ny</strain>
        <strain evidence="4 10">NK65e</strain>
        <strain evidence="6 8">SP11 Antwerpcl1</strain>
        <strain evidence="5 9">SP11 RLL</strain>
    </source>
</reference>
<dbReference type="OMA" id="MTYASIR"/>
<evidence type="ECO:0000313" key="5">
    <source>
        <dbReference type="EMBL" id="SCO61161.1"/>
    </source>
</evidence>
<proteinExistence type="predicted"/>
<evidence type="ECO:0000313" key="6">
    <source>
        <dbReference type="EMBL" id="SCO63226.1"/>
    </source>
</evidence>
<dbReference type="EMBL" id="LT608275">
    <property type="protein sequence ID" value="SCO61161.1"/>
    <property type="molecule type" value="Genomic_DNA"/>
</dbReference>
<dbReference type="EMBL" id="LT614637">
    <property type="protein sequence ID" value="SCN26806.1"/>
    <property type="molecule type" value="Genomic_DNA"/>
</dbReference>
<keyword evidence="1" id="KW-1133">Transmembrane helix</keyword>
<accession>A0A113S1H3</accession>
<evidence type="ECO:0000313" key="10">
    <source>
        <dbReference type="Proteomes" id="UP000220214"/>
    </source>
</evidence>
<evidence type="ECO:0000256" key="1">
    <source>
        <dbReference type="SAM" id="Phobius"/>
    </source>
</evidence>
<dbReference type="EMBL" id="LT608147">
    <property type="protein sequence ID" value="SCM23852.1"/>
    <property type="molecule type" value="Genomic_DNA"/>
</dbReference>
<dbReference type="EMBL" id="LT608259">
    <property type="protein sequence ID" value="SCO63226.1"/>
    <property type="molecule type" value="Genomic_DNA"/>
</dbReference>
<dbReference type="Proteomes" id="UP000219860">
    <property type="component" value="Chromosome 11"/>
</dbReference>
<dbReference type="VEuPathDB" id="PlasmoDB:PBANKA_1121600"/>
<gene>
    <name evidence="2" type="ORF">PBK173_000287200</name>
    <name evidence="4" type="ORF">PBNK65E_000279500</name>
    <name evidence="3" type="ORF">PBNK65NY_000278700</name>
    <name evidence="6" type="ORF">PBSP11A_000278800</name>
    <name evidence="5" type="ORF">PBSP11RLL_000279000</name>
</gene>
<dbReference type="Proteomes" id="UP000516480">
    <property type="component" value="Chromosome 11"/>
</dbReference>
<dbReference type="Proteomes" id="UP000219974">
    <property type="component" value="Chromosome 11"/>
</dbReference>
<evidence type="ECO:0000313" key="9">
    <source>
        <dbReference type="Proteomes" id="UP000219974"/>
    </source>
</evidence>
<dbReference type="EMBL" id="LT160031">
    <property type="protein sequence ID" value="CXI64095.1"/>
    <property type="molecule type" value="Genomic_DNA"/>
</dbReference>